<evidence type="ECO:0000256" key="1">
    <source>
        <dbReference type="ARBA" id="ARBA00008814"/>
    </source>
</evidence>
<dbReference type="InterPro" id="IPR050902">
    <property type="entry name" value="ABC_Transporter_SBP"/>
</dbReference>
<evidence type="ECO:0000313" key="7">
    <source>
        <dbReference type="Proteomes" id="UP001152173"/>
    </source>
</evidence>
<evidence type="ECO:0000313" key="6">
    <source>
        <dbReference type="EMBL" id="MCZ8538593.1"/>
    </source>
</evidence>
<dbReference type="PROSITE" id="PS51257">
    <property type="entry name" value="PROKAR_LIPOPROTEIN"/>
    <property type="match status" value="1"/>
</dbReference>
<dbReference type="InterPro" id="IPR002491">
    <property type="entry name" value="ABC_transptr_periplasmic_BD"/>
</dbReference>
<feature type="domain" description="Fe/B12 periplasmic-binding" evidence="5">
    <location>
        <begin position="64"/>
        <end position="318"/>
    </location>
</feature>
<dbReference type="CDD" id="cd01143">
    <property type="entry name" value="YvrC"/>
    <property type="match status" value="1"/>
</dbReference>
<comment type="similarity">
    <text evidence="1">Belongs to the bacterial solute-binding protein 8 family.</text>
</comment>
<gene>
    <name evidence="6" type="ORF">M9R32_15555</name>
</gene>
<sequence>MKKIWQLWVATALVAILLTACGQEEAKPAEDATPETEQGKETKFPLTVKDVTDNEITLEEPPKAIVSMIPSNTEILYALGLEEEIVGVSDFDNYPEEAASKEKIGGMEFNVEKIISLNPDLVLAHESALGTWDAGLTQLRDAGIQVYTVTNAESFDATYETIEEIGKVTNKSAEATKIVEDMKAKVKDVQEKTANVETKKNVLVEISPEPEIYSPAGNTIMNEMLTMINAENVIADLDGWVKMNPEEIVKRNPDVILTTYGAYTPDATNLVLKRNGFADVTAVKNKAVADVDADLTGRMGPRLADGLEVLAKAIYPEAFGE</sequence>
<organism evidence="6 7">
    <name type="scientific">Paenisporosarcina quisquiliarum</name>
    <dbReference type="NCBI Taxonomy" id="365346"/>
    <lineage>
        <taxon>Bacteria</taxon>
        <taxon>Bacillati</taxon>
        <taxon>Bacillota</taxon>
        <taxon>Bacilli</taxon>
        <taxon>Bacillales</taxon>
        <taxon>Caryophanaceae</taxon>
        <taxon>Paenisporosarcina</taxon>
    </lineage>
</organism>
<feature type="signal peptide" evidence="4">
    <location>
        <begin position="1"/>
        <end position="26"/>
    </location>
</feature>
<evidence type="ECO:0000259" key="5">
    <source>
        <dbReference type="PROSITE" id="PS50983"/>
    </source>
</evidence>
<dbReference type="Pfam" id="PF01497">
    <property type="entry name" value="Peripla_BP_2"/>
    <property type="match status" value="1"/>
</dbReference>
<feature type="coiled-coil region" evidence="3">
    <location>
        <begin position="172"/>
        <end position="199"/>
    </location>
</feature>
<dbReference type="GO" id="GO:0071281">
    <property type="term" value="P:cellular response to iron ion"/>
    <property type="evidence" value="ECO:0007669"/>
    <property type="project" value="TreeGrafter"/>
</dbReference>
<keyword evidence="2 4" id="KW-0732">Signal</keyword>
<keyword evidence="7" id="KW-1185">Reference proteome</keyword>
<evidence type="ECO:0000256" key="4">
    <source>
        <dbReference type="SAM" id="SignalP"/>
    </source>
</evidence>
<proteinExistence type="inferred from homology"/>
<keyword evidence="3" id="KW-0175">Coiled coil</keyword>
<dbReference type="PANTHER" id="PTHR30535">
    <property type="entry name" value="VITAMIN B12-BINDING PROTEIN"/>
    <property type="match status" value="1"/>
</dbReference>
<evidence type="ECO:0000256" key="3">
    <source>
        <dbReference type="SAM" id="Coils"/>
    </source>
</evidence>
<dbReference type="SUPFAM" id="SSF53807">
    <property type="entry name" value="Helical backbone' metal receptor"/>
    <property type="match status" value="1"/>
</dbReference>
<name>A0A9X3RFJ1_9BACL</name>
<dbReference type="NCBIfam" id="NF038402">
    <property type="entry name" value="TroA_like"/>
    <property type="match status" value="1"/>
</dbReference>
<reference evidence="6" key="1">
    <citation type="submission" date="2022-05" db="EMBL/GenBank/DDBJ databases">
        <authorList>
            <person name="Colautti A."/>
            <person name="Iacumin L."/>
        </authorList>
    </citation>
    <scope>NUCLEOTIDE SEQUENCE</scope>
    <source>
        <strain evidence="6">SK 55</strain>
    </source>
</reference>
<dbReference type="Gene3D" id="3.40.50.1980">
    <property type="entry name" value="Nitrogenase molybdenum iron protein domain"/>
    <property type="match status" value="2"/>
</dbReference>
<dbReference type="InterPro" id="IPR054828">
    <property type="entry name" value="Vit_B12_bind_prot"/>
</dbReference>
<dbReference type="PROSITE" id="PS50983">
    <property type="entry name" value="FE_B12_PBP"/>
    <property type="match status" value="1"/>
</dbReference>
<dbReference type="EMBL" id="JAMKBJ010000021">
    <property type="protein sequence ID" value="MCZ8538593.1"/>
    <property type="molecule type" value="Genomic_DNA"/>
</dbReference>
<comment type="caution">
    <text evidence="6">The sequence shown here is derived from an EMBL/GenBank/DDBJ whole genome shotgun (WGS) entry which is preliminary data.</text>
</comment>
<dbReference type="Proteomes" id="UP001152173">
    <property type="component" value="Unassembled WGS sequence"/>
</dbReference>
<feature type="chain" id="PRO_5040799961" evidence="4">
    <location>
        <begin position="27"/>
        <end position="321"/>
    </location>
</feature>
<dbReference type="AlphaFoldDB" id="A0A9X3RFJ1"/>
<accession>A0A9X3RFJ1</accession>
<dbReference type="RefSeq" id="WP_269927659.1">
    <property type="nucleotide sequence ID" value="NZ_JAMKBJ010000021.1"/>
</dbReference>
<protein>
    <submittedName>
        <fullName evidence="6">ABC transporter substrate-binding protein</fullName>
    </submittedName>
</protein>
<dbReference type="PANTHER" id="PTHR30535:SF34">
    <property type="entry name" value="MOLYBDATE-BINDING PROTEIN MOLA"/>
    <property type="match status" value="1"/>
</dbReference>
<evidence type="ECO:0000256" key="2">
    <source>
        <dbReference type="ARBA" id="ARBA00022729"/>
    </source>
</evidence>